<protein>
    <submittedName>
        <fullName evidence="3">Uncharacterized protein</fullName>
    </submittedName>
</protein>
<gene>
    <name evidence="3" type="ORF">BCR44DRAFT_1423872</name>
</gene>
<proteinExistence type="predicted"/>
<keyword evidence="2" id="KW-1133">Transmembrane helix</keyword>
<feature type="transmembrane region" description="Helical" evidence="2">
    <location>
        <begin position="84"/>
        <end position="105"/>
    </location>
</feature>
<evidence type="ECO:0000313" key="3">
    <source>
        <dbReference type="EMBL" id="ORZ40833.1"/>
    </source>
</evidence>
<comment type="caution">
    <text evidence="3">The sequence shown here is derived from an EMBL/GenBank/DDBJ whole genome shotgun (WGS) entry which is preliminary data.</text>
</comment>
<reference evidence="3 4" key="1">
    <citation type="submission" date="2016-07" db="EMBL/GenBank/DDBJ databases">
        <title>Pervasive Adenine N6-methylation of Active Genes in Fungi.</title>
        <authorList>
            <consortium name="DOE Joint Genome Institute"/>
            <person name="Mondo S.J."/>
            <person name="Dannebaum R.O."/>
            <person name="Kuo R.C."/>
            <person name="Labutti K."/>
            <person name="Haridas S."/>
            <person name="Kuo A."/>
            <person name="Salamov A."/>
            <person name="Ahrendt S.R."/>
            <person name="Lipzen A."/>
            <person name="Sullivan W."/>
            <person name="Andreopoulos W.B."/>
            <person name="Clum A."/>
            <person name="Lindquist E."/>
            <person name="Daum C."/>
            <person name="Ramamoorthy G.K."/>
            <person name="Gryganskyi A."/>
            <person name="Culley D."/>
            <person name="Magnuson J.K."/>
            <person name="James T.Y."/>
            <person name="O'Malley M.A."/>
            <person name="Stajich J.E."/>
            <person name="Spatafora J.W."/>
            <person name="Visel A."/>
            <person name="Grigoriev I.V."/>
        </authorList>
    </citation>
    <scope>NUCLEOTIDE SEQUENCE [LARGE SCALE GENOMIC DNA]</scope>
    <source>
        <strain evidence="3 4">PL171</strain>
    </source>
</reference>
<dbReference type="AlphaFoldDB" id="A0A1Y2I4C8"/>
<feature type="transmembrane region" description="Helical" evidence="2">
    <location>
        <begin position="224"/>
        <end position="241"/>
    </location>
</feature>
<keyword evidence="4" id="KW-1185">Reference proteome</keyword>
<evidence type="ECO:0000313" key="4">
    <source>
        <dbReference type="Proteomes" id="UP000193411"/>
    </source>
</evidence>
<dbReference type="Proteomes" id="UP000193411">
    <property type="component" value="Unassembled WGS sequence"/>
</dbReference>
<feature type="transmembrane region" description="Helical" evidence="2">
    <location>
        <begin position="344"/>
        <end position="365"/>
    </location>
</feature>
<sequence length="618" mass="68437">MLIEAHTNNPTALPPSTVTNSPANIERTTGFSIPERKAHEFDAIEAGRSASQTSGTSASRTLRRRLLKRRMMVERVEQPLNQTWLMLVPVVLVTMSVAIGFYVSLDLYNDSTRFFNVEFDAARDARGMARRIVESIRLMVSSNLLGDRPEWEAAHNTVSFALTSLMTDSLAALNKHYQALPSVRLSLRRNMNGTMSDFDTVLLTPEVFESIPRLNMITGHMRQVFDLVGALMAAFTDAYRVNLNQNTTMLVVFAIASVAFLVLAMGVTHKFVLSRYFDNESGLYSLLRRVQKRPLSNIVTSLEEEIENFREIGLGDADEDAAELRGMAAGGGRAKSRMGRKAKLSIWMCLYSAVLALLMLLMYSITITSLNQSADLDRLVLSLDRRLYTTLLRVCCTAMRTACACGCPAPFAVSLLNDPTVSPPRFQPSQVCPANAPRRVLFVVPTQPSIGYTLESGMVPLNVAITRMTETASEVIAAFVTTPVVNEDTSAFTNSTSYGKYELLMYQCTDIIPRVEELDQGIQAMMNRRVVVSSSVTISIFVAFLAVEAVGLLVAWVFGLERLRRESRTLTSLPFLLPAAVLSATKELDSFVESGGWRCDGDWTLKVCKDQQTTSCVR</sequence>
<dbReference type="STRING" id="765915.A0A1Y2I4C8"/>
<feature type="transmembrane region" description="Helical" evidence="2">
    <location>
        <begin position="247"/>
        <end position="267"/>
    </location>
</feature>
<accession>A0A1Y2I4C8</accession>
<keyword evidence="2" id="KW-0472">Membrane</keyword>
<name>A0A1Y2I4C8_9FUNG</name>
<feature type="region of interest" description="Disordered" evidence="1">
    <location>
        <begin position="1"/>
        <end position="30"/>
    </location>
</feature>
<keyword evidence="2" id="KW-0812">Transmembrane</keyword>
<organism evidence="3 4">
    <name type="scientific">Catenaria anguillulae PL171</name>
    <dbReference type="NCBI Taxonomy" id="765915"/>
    <lineage>
        <taxon>Eukaryota</taxon>
        <taxon>Fungi</taxon>
        <taxon>Fungi incertae sedis</taxon>
        <taxon>Blastocladiomycota</taxon>
        <taxon>Blastocladiomycetes</taxon>
        <taxon>Blastocladiales</taxon>
        <taxon>Catenariaceae</taxon>
        <taxon>Catenaria</taxon>
    </lineage>
</organism>
<feature type="transmembrane region" description="Helical" evidence="2">
    <location>
        <begin position="536"/>
        <end position="558"/>
    </location>
</feature>
<evidence type="ECO:0000256" key="2">
    <source>
        <dbReference type="SAM" id="Phobius"/>
    </source>
</evidence>
<dbReference type="EMBL" id="MCFL01000002">
    <property type="protein sequence ID" value="ORZ40833.1"/>
    <property type="molecule type" value="Genomic_DNA"/>
</dbReference>
<evidence type="ECO:0000256" key="1">
    <source>
        <dbReference type="SAM" id="MobiDB-lite"/>
    </source>
</evidence>